<dbReference type="PANTHER" id="PTHR20863">
    <property type="entry name" value="ACYL CARRIER PROTEIN"/>
    <property type="match status" value="1"/>
</dbReference>
<reference evidence="9" key="1">
    <citation type="submission" date="2010-03" db="EMBL/GenBank/DDBJ databases">
        <title>The complete genome of Mycoplasma crocodyli MP145.</title>
        <authorList>
            <person name="Glass J.I."/>
            <person name="Durkin A.S."/>
            <person name="Hostetler J."/>
            <person name="Jackson J."/>
            <person name="Johnson J."/>
            <person name="May M.A."/>
            <person name="Paralanov V."/>
            <person name="Radune D."/>
            <person name="Szczypinski B."/>
            <person name="Brown D.R."/>
        </authorList>
    </citation>
    <scope>NUCLEOTIDE SEQUENCE [LARGE SCALE GENOMIC DNA]</scope>
    <source>
        <strain evidence="9">ATCC 51981 / MP145</strain>
    </source>
</reference>
<dbReference type="GO" id="GO:0016020">
    <property type="term" value="C:membrane"/>
    <property type="evidence" value="ECO:0007669"/>
    <property type="project" value="GOC"/>
</dbReference>
<dbReference type="Gene3D" id="1.10.1200.10">
    <property type="entry name" value="ACP-like"/>
    <property type="match status" value="1"/>
</dbReference>
<dbReference type="PROSITE" id="PS50075">
    <property type="entry name" value="CARRIER"/>
    <property type="match status" value="1"/>
</dbReference>
<dbReference type="Proteomes" id="UP000001845">
    <property type="component" value="Chromosome"/>
</dbReference>
<dbReference type="EMBL" id="CP001991">
    <property type="protein sequence ID" value="ADE19545.1"/>
    <property type="molecule type" value="Genomic_DNA"/>
</dbReference>
<dbReference type="GO" id="GO:0000035">
    <property type="term" value="F:acyl binding"/>
    <property type="evidence" value="ECO:0007669"/>
    <property type="project" value="TreeGrafter"/>
</dbReference>
<evidence type="ECO:0000256" key="3">
    <source>
        <dbReference type="ARBA" id="ARBA00022553"/>
    </source>
</evidence>
<keyword evidence="3" id="KW-0597">Phosphoprotein</keyword>
<reference key="2">
    <citation type="submission" date="2010-03" db="EMBL/GenBank/DDBJ databases">
        <authorList>
            <person name="Ma Z."/>
            <person name="Wang X."/>
            <person name="Liu H."/>
        </authorList>
    </citation>
    <scope>NUCLEOTIDE SEQUENCE</scope>
    <source>
        <strain>MP145</strain>
    </source>
</reference>
<evidence type="ECO:0000256" key="1">
    <source>
        <dbReference type="ARBA" id="ARBA00022450"/>
    </source>
</evidence>
<evidence type="ECO:0000256" key="5">
    <source>
        <dbReference type="ARBA" id="ARBA00023098"/>
    </source>
</evidence>
<evidence type="ECO:0000259" key="7">
    <source>
        <dbReference type="PROSITE" id="PS50075"/>
    </source>
</evidence>
<dbReference type="RefSeq" id="WP_013054322.1">
    <property type="nucleotide sequence ID" value="NC_014014.1"/>
</dbReference>
<keyword evidence="5" id="KW-0443">Lipid metabolism</keyword>
<sequence>MKIQDTIIKKLENLSKKKVDINSKLEDLNIDSLDLADLIIDAEKEFNISIPDEELNKIKSVKEIVILIEKLKS</sequence>
<evidence type="ECO:0000313" key="9">
    <source>
        <dbReference type="Proteomes" id="UP000001845"/>
    </source>
</evidence>
<dbReference type="KEGG" id="mcd:MCRO_0678"/>
<gene>
    <name evidence="8" type="primary">acpP</name>
    <name evidence="8" type="ordered locus">MCRO_0678</name>
</gene>
<keyword evidence="6" id="KW-0275">Fatty acid biosynthesis</keyword>
<protein>
    <submittedName>
        <fullName evidence="8">Acyl carrier protein (ACP)</fullName>
    </submittedName>
</protein>
<proteinExistence type="predicted"/>
<evidence type="ECO:0000256" key="2">
    <source>
        <dbReference type="ARBA" id="ARBA00022516"/>
    </source>
</evidence>
<dbReference type="HOGENOM" id="CLU_108696_5_3_14"/>
<feature type="domain" description="Carrier" evidence="7">
    <location>
        <begin position="1"/>
        <end position="72"/>
    </location>
</feature>
<keyword evidence="4" id="KW-0276">Fatty acid metabolism</keyword>
<dbReference type="InterPro" id="IPR036736">
    <property type="entry name" value="ACP-like_sf"/>
</dbReference>
<name>D5E687_MYCCM</name>
<dbReference type="InterPro" id="IPR009081">
    <property type="entry name" value="PP-bd_ACP"/>
</dbReference>
<dbReference type="Pfam" id="PF00550">
    <property type="entry name" value="PP-binding"/>
    <property type="match status" value="1"/>
</dbReference>
<keyword evidence="2" id="KW-0444">Lipid biosynthesis</keyword>
<dbReference type="GO" id="GO:0000036">
    <property type="term" value="F:acyl carrier activity"/>
    <property type="evidence" value="ECO:0007669"/>
    <property type="project" value="TreeGrafter"/>
</dbReference>
<keyword evidence="9" id="KW-1185">Reference proteome</keyword>
<keyword evidence="1" id="KW-0596">Phosphopantetheine</keyword>
<evidence type="ECO:0000256" key="6">
    <source>
        <dbReference type="ARBA" id="ARBA00023160"/>
    </source>
</evidence>
<reference evidence="8 9" key="3">
    <citation type="journal article" date="2011" name="J. Bacteriol.">
        <title>Genome sequences of Mycoplasma alligatoris A21JP2T and Mycoplasma crocodyli MP145T.</title>
        <authorList>
            <person name="Brown D.R."/>
            <person name="Farmerie W.G."/>
            <person name="May M."/>
            <person name="Benders G.A."/>
            <person name="Durkin A.S."/>
            <person name="Hlavinka K."/>
            <person name="Hostetler J."/>
            <person name="Jackson J."/>
            <person name="Johnson J."/>
            <person name="Miller R.H."/>
            <person name="Paralanov V."/>
            <person name="Radune D."/>
            <person name="Szczypinski B."/>
            <person name="Glass J.I."/>
        </authorList>
    </citation>
    <scope>NUCLEOTIDE SEQUENCE [LARGE SCALE GENOMIC DNA]</scope>
    <source>
        <strain evidence="9">ATCC 51981 / MP145</strain>
    </source>
</reference>
<evidence type="ECO:0000313" key="8">
    <source>
        <dbReference type="EMBL" id="ADE19545.1"/>
    </source>
</evidence>
<dbReference type="GO" id="GO:0009245">
    <property type="term" value="P:lipid A biosynthetic process"/>
    <property type="evidence" value="ECO:0007669"/>
    <property type="project" value="TreeGrafter"/>
</dbReference>
<dbReference type="STRING" id="512564.MCRO_0678"/>
<accession>D5E687</accession>
<dbReference type="SUPFAM" id="SSF47336">
    <property type="entry name" value="ACP-like"/>
    <property type="match status" value="1"/>
</dbReference>
<dbReference type="eggNOG" id="ENOG50339BT">
    <property type="taxonomic scope" value="Bacteria"/>
</dbReference>
<dbReference type="InterPro" id="IPR003231">
    <property type="entry name" value="ACP"/>
</dbReference>
<dbReference type="AlphaFoldDB" id="D5E687"/>
<organism evidence="8 9">
    <name type="scientific">Mycoplasma crocodyli (strain ATCC 51981 / MP145)</name>
    <dbReference type="NCBI Taxonomy" id="512564"/>
    <lineage>
        <taxon>Bacteria</taxon>
        <taxon>Bacillati</taxon>
        <taxon>Mycoplasmatota</taxon>
        <taxon>Mollicutes</taxon>
        <taxon>Mycoplasmataceae</taxon>
        <taxon>Mycoplasma</taxon>
    </lineage>
</organism>
<evidence type="ECO:0000256" key="4">
    <source>
        <dbReference type="ARBA" id="ARBA00022832"/>
    </source>
</evidence>
<dbReference type="OrthoDB" id="399020at2"/>
<dbReference type="GO" id="GO:0005829">
    <property type="term" value="C:cytosol"/>
    <property type="evidence" value="ECO:0007669"/>
    <property type="project" value="TreeGrafter"/>
</dbReference>
<dbReference type="PANTHER" id="PTHR20863:SF76">
    <property type="entry name" value="CARRIER DOMAIN-CONTAINING PROTEIN"/>
    <property type="match status" value="1"/>
</dbReference>